<dbReference type="Pfam" id="PF13489">
    <property type="entry name" value="Methyltransf_23"/>
    <property type="match status" value="1"/>
</dbReference>
<dbReference type="SUPFAM" id="SSF53335">
    <property type="entry name" value="S-adenosyl-L-methionine-dependent methyltransferases"/>
    <property type="match status" value="1"/>
</dbReference>
<comment type="pathway">
    <text evidence="1">Phospholipid metabolism; phosphatidylcholine biosynthesis.</text>
</comment>
<dbReference type="AlphaFoldDB" id="A7S0M9"/>
<evidence type="ECO:0000256" key="4">
    <source>
        <dbReference type="ARBA" id="ARBA00022679"/>
    </source>
</evidence>
<dbReference type="PhylomeDB" id="A7S0M9"/>
<dbReference type="CDD" id="cd02440">
    <property type="entry name" value="AdoMet_MTases"/>
    <property type="match status" value="1"/>
</dbReference>
<gene>
    <name evidence="8" type="ORF">NEMVEDRAFT_v1g164983</name>
</gene>
<dbReference type="STRING" id="45351.A7S0M9"/>
<evidence type="ECO:0000313" key="8">
    <source>
        <dbReference type="EMBL" id="EDO42765.1"/>
    </source>
</evidence>
<name>A7S0M9_NEMVE</name>
<keyword evidence="3" id="KW-0489">Methyltransferase</keyword>
<dbReference type="GO" id="GO:0032259">
    <property type="term" value="P:methylation"/>
    <property type="evidence" value="ECO:0007669"/>
    <property type="project" value="UniProtKB-KW"/>
</dbReference>
<organism evidence="8 9">
    <name type="scientific">Nematostella vectensis</name>
    <name type="common">Starlet sea anemone</name>
    <dbReference type="NCBI Taxonomy" id="45351"/>
    <lineage>
        <taxon>Eukaryota</taxon>
        <taxon>Metazoa</taxon>
        <taxon>Cnidaria</taxon>
        <taxon>Anthozoa</taxon>
        <taxon>Hexacorallia</taxon>
        <taxon>Actiniaria</taxon>
        <taxon>Edwardsiidae</taxon>
        <taxon>Nematostella</taxon>
    </lineage>
</organism>
<dbReference type="EMBL" id="DS469561">
    <property type="protein sequence ID" value="EDO42765.1"/>
    <property type="molecule type" value="Genomic_DNA"/>
</dbReference>
<accession>A7S0M9</accession>
<dbReference type="PANTHER" id="PTHR44307">
    <property type="entry name" value="PHOSPHOETHANOLAMINE METHYLTRANSFERASE"/>
    <property type="match status" value="1"/>
</dbReference>
<evidence type="ECO:0000256" key="6">
    <source>
        <dbReference type="ARBA" id="ARBA00047619"/>
    </source>
</evidence>
<dbReference type="Proteomes" id="UP000001593">
    <property type="component" value="Unassembled WGS sequence"/>
</dbReference>
<dbReference type="OrthoDB" id="8300214at2759"/>
<evidence type="ECO:0000256" key="3">
    <source>
        <dbReference type="ARBA" id="ARBA00022603"/>
    </source>
</evidence>
<comment type="catalytic activity">
    <reaction evidence="7">
        <text>N-methylethanolamine phosphate + S-adenosyl-L-methionine = N,N-dimethylethanolamine phosphate + S-adenosyl-L-homocysteine + H(+)</text>
        <dbReference type="Rhea" id="RHEA:25321"/>
        <dbReference type="ChEBI" id="CHEBI:15378"/>
        <dbReference type="ChEBI" id="CHEBI:57781"/>
        <dbReference type="ChEBI" id="CHEBI:57856"/>
        <dbReference type="ChEBI" id="CHEBI:58641"/>
        <dbReference type="ChEBI" id="CHEBI:59789"/>
        <dbReference type="EC" id="2.1.1.103"/>
    </reaction>
    <physiologicalReaction direction="left-to-right" evidence="7">
        <dbReference type="Rhea" id="RHEA:25322"/>
    </physiologicalReaction>
</comment>
<evidence type="ECO:0000313" key="9">
    <source>
        <dbReference type="Proteomes" id="UP000001593"/>
    </source>
</evidence>
<dbReference type="KEGG" id="nve:5514599"/>
<evidence type="ECO:0000256" key="2">
    <source>
        <dbReference type="ARBA" id="ARBA00005189"/>
    </source>
</evidence>
<dbReference type="EC" id="2.1.1.103" evidence="5"/>
<dbReference type="Gene3D" id="3.40.50.150">
    <property type="entry name" value="Vaccinia Virus protein VP39"/>
    <property type="match status" value="1"/>
</dbReference>
<evidence type="ECO:0000256" key="5">
    <source>
        <dbReference type="ARBA" id="ARBA00035674"/>
    </source>
</evidence>
<dbReference type="InParanoid" id="A7S0M9"/>
<sequence>MADKSSKEFQSFLDNNQYTSSGILRYERVFGRGFVSTGGLETTKEFVEMLNLAPGQKVLDVGCGIGGSAFYMIKNFHVEVRAVDLSTNMIEIGKQRAAEFEIDKVDFEVEDITSAKYEPGTFDVIYSRDTILHIEDKESLFTNFLTWLKPGGQLLISDYSCGTGEWSKRFKAYVTQRHYHLLDPESYGKLVEKVGFSNVRAVDRTLQFMDVLQKEREKTEKQKDEMLKSFSLEEYNILVEGWSAKLERCRDGDQRWVLVHAFKPQ</sequence>
<dbReference type="InterPro" id="IPR029063">
    <property type="entry name" value="SAM-dependent_MTases_sf"/>
</dbReference>
<dbReference type="HOGENOM" id="CLU_039068_7_0_1"/>
<dbReference type="eggNOG" id="KOG1269">
    <property type="taxonomic scope" value="Eukaryota"/>
</dbReference>
<reference evidence="8 9" key="1">
    <citation type="journal article" date="2007" name="Science">
        <title>Sea anemone genome reveals ancestral eumetazoan gene repertoire and genomic organization.</title>
        <authorList>
            <person name="Putnam N.H."/>
            <person name="Srivastava M."/>
            <person name="Hellsten U."/>
            <person name="Dirks B."/>
            <person name="Chapman J."/>
            <person name="Salamov A."/>
            <person name="Terry A."/>
            <person name="Shapiro H."/>
            <person name="Lindquist E."/>
            <person name="Kapitonov V.V."/>
            <person name="Jurka J."/>
            <person name="Genikhovich G."/>
            <person name="Grigoriev I.V."/>
            <person name="Lucas S.M."/>
            <person name="Steele R.E."/>
            <person name="Finnerty J.R."/>
            <person name="Technau U."/>
            <person name="Martindale M.Q."/>
            <person name="Rokhsar D.S."/>
        </authorList>
    </citation>
    <scope>NUCLEOTIDE SEQUENCE [LARGE SCALE GENOMIC DNA]</scope>
    <source>
        <strain evidence="9">CH2 X CH6</strain>
    </source>
</reference>
<dbReference type="OMA" id="WTRKIKD"/>
<comment type="catalytic activity">
    <reaction evidence="6">
        <text>N,N-dimethylethanolamine phosphate + S-adenosyl-L-methionine = phosphocholine + S-adenosyl-L-homocysteine + H(+)</text>
        <dbReference type="Rhea" id="RHEA:25325"/>
        <dbReference type="ChEBI" id="CHEBI:15378"/>
        <dbReference type="ChEBI" id="CHEBI:57856"/>
        <dbReference type="ChEBI" id="CHEBI:58641"/>
        <dbReference type="ChEBI" id="CHEBI:59789"/>
        <dbReference type="ChEBI" id="CHEBI:295975"/>
        <dbReference type="EC" id="2.1.1.103"/>
    </reaction>
    <physiologicalReaction direction="left-to-right" evidence="6">
        <dbReference type="Rhea" id="RHEA:25326"/>
    </physiologicalReaction>
</comment>
<keyword evidence="9" id="KW-1185">Reference proteome</keyword>
<keyword evidence="4" id="KW-0808">Transferase</keyword>
<protein>
    <recommendedName>
        <fullName evidence="5">phosphoethanolamine N-methyltransferase</fullName>
        <ecNumber evidence="5">2.1.1.103</ecNumber>
    </recommendedName>
</protein>
<evidence type="ECO:0000256" key="7">
    <source>
        <dbReference type="ARBA" id="ARBA00047841"/>
    </source>
</evidence>
<comment type="pathway">
    <text evidence="2">Lipid metabolism.</text>
</comment>
<dbReference type="GO" id="GO:0000234">
    <property type="term" value="F:phosphoethanolamine N-methyltransferase activity"/>
    <property type="evidence" value="ECO:0007669"/>
    <property type="project" value="UniProtKB-EC"/>
</dbReference>
<evidence type="ECO:0000256" key="1">
    <source>
        <dbReference type="ARBA" id="ARBA00004969"/>
    </source>
</evidence>
<proteinExistence type="predicted"/>
<dbReference type="PANTHER" id="PTHR44307:SF2">
    <property type="entry name" value="PHOSPHOETHANOLAMINE METHYLTRANSFERASE ISOFORM X1"/>
    <property type="match status" value="1"/>
</dbReference>